<feature type="signal peptide" evidence="1">
    <location>
        <begin position="1"/>
        <end position="19"/>
    </location>
</feature>
<dbReference type="Pfam" id="PF10368">
    <property type="entry name" value="YkyA"/>
    <property type="match status" value="1"/>
</dbReference>
<evidence type="ECO:0000313" key="2">
    <source>
        <dbReference type="EMBL" id="WIV19900.1"/>
    </source>
</evidence>
<evidence type="ECO:0000256" key="1">
    <source>
        <dbReference type="SAM" id="SignalP"/>
    </source>
</evidence>
<sequence>MWSKGKLGTLLIVCMVLLAACSKEDALNTMKTMEDTVNTENQMQEHLQQIANLEGQDLELYDLIMEQGKEADAKLDDLLEDALTHVDDRKEHLESAKQIMDEAKVKSESWRSALDVYHNDAKEQEMVQKADQLWNDYEARQATFGEFYEQYNKSLAKDKELYVLLEEQDEAISLSKLKSKVSERNKAFAKANKLKQKFNQETSVFNKEHESFVAEMQGHLSKNKK</sequence>
<keyword evidence="1" id="KW-0732">Signal</keyword>
<dbReference type="PROSITE" id="PS51257">
    <property type="entry name" value="PROKAR_LIPOPROTEIN"/>
    <property type="match status" value="1"/>
</dbReference>
<evidence type="ECO:0000313" key="3">
    <source>
        <dbReference type="Proteomes" id="UP001236415"/>
    </source>
</evidence>
<dbReference type="Gene3D" id="1.20.120.570">
    <property type="entry name" value="YkyA-like"/>
    <property type="match status" value="1"/>
</dbReference>
<dbReference type="RefSeq" id="WP_285746368.1">
    <property type="nucleotide sequence ID" value="NZ_CP127162.1"/>
</dbReference>
<feature type="chain" id="PRO_5046644719" evidence="1">
    <location>
        <begin position="20"/>
        <end position="225"/>
    </location>
</feature>
<dbReference type="InterPro" id="IPR019454">
    <property type="entry name" value="Lipoprot_YkyA-like"/>
</dbReference>
<proteinExistence type="predicted"/>
<reference evidence="2 3" key="1">
    <citation type="submission" date="2023-06" db="EMBL/GenBank/DDBJ databases">
        <title>Paenibacillus polygonum sp. nov., an endophytic bacterium, isolated from Polygonum lapathifolium L. in Nanji Wetland National Nature Reserve, South of Poyang Lake, Jiangxi Province, China.</title>
        <authorList>
            <person name="Yu Z."/>
        </authorList>
    </citation>
    <scope>NUCLEOTIDE SEQUENCE [LARGE SCALE GENOMIC DNA]</scope>
    <source>
        <strain evidence="2 3">C31</strain>
    </source>
</reference>
<accession>A0ABY8X9M2</accession>
<organism evidence="2 3">
    <name type="scientific">Paenibacillus polygoni</name>
    <dbReference type="NCBI Taxonomy" id="3050112"/>
    <lineage>
        <taxon>Bacteria</taxon>
        <taxon>Bacillati</taxon>
        <taxon>Bacillota</taxon>
        <taxon>Bacilli</taxon>
        <taxon>Bacillales</taxon>
        <taxon>Paenibacillaceae</taxon>
        <taxon>Paenibacillus</taxon>
    </lineage>
</organism>
<gene>
    <name evidence="2" type="ORF">QPK24_03935</name>
</gene>
<keyword evidence="3" id="KW-1185">Reference proteome</keyword>
<protein>
    <submittedName>
        <fullName evidence="2">YkyA family protein</fullName>
    </submittedName>
</protein>
<name>A0ABY8X9M2_9BACL</name>
<dbReference type="InterPro" id="IPR036785">
    <property type="entry name" value="YkyA-like_sf"/>
</dbReference>
<dbReference type="Proteomes" id="UP001236415">
    <property type="component" value="Chromosome"/>
</dbReference>
<dbReference type="SUPFAM" id="SSF140423">
    <property type="entry name" value="MW0975(SA0943)-like"/>
    <property type="match status" value="1"/>
</dbReference>
<dbReference type="EMBL" id="CP127162">
    <property type="protein sequence ID" value="WIV19900.1"/>
    <property type="molecule type" value="Genomic_DNA"/>
</dbReference>